<feature type="domain" description="UBP34/UBP24/USP9X/USP9Y-like ARM repeat region" evidence="4">
    <location>
        <begin position="1"/>
        <end position="230"/>
    </location>
</feature>
<dbReference type="EMBL" id="BGPR01052789">
    <property type="protein sequence ID" value="GBO29626.1"/>
    <property type="molecule type" value="Genomic_DNA"/>
</dbReference>
<comment type="caution">
    <text evidence="5">The sequence shown here is derived from an EMBL/GenBank/DDBJ whole genome shotgun (WGS) entry which is preliminary data.</text>
</comment>
<evidence type="ECO:0000313" key="5">
    <source>
        <dbReference type="EMBL" id="GBO29626.1"/>
    </source>
</evidence>
<evidence type="ECO:0000256" key="2">
    <source>
        <dbReference type="ARBA" id="ARBA00022786"/>
    </source>
</evidence>
<accession>A0A4Y2VZA8</accession>
<protein>
    <submittedName>
        <fullName evidence="5">Putative ubiquitin carboxyl-terminal hydrolase FAF-X</fullName>
    </submittedName>
</protein>
<keyword evidence="6" id="KW-1185">Reference proteome</keyword>
<evidence type="ECO:0000259" key="4">
    <source>
        <dbReference type="Pfam" id="PF25010"/>
    </source>
</evidence>
<evidence type="ECO:0000256" key="3">
    <source>
        <dbReference type="ARBA" id="ARBA00022801"/>
    </source>
</evidence>
<dbReference type="OrthoDB" id="289038at2759"/>
<gene>
    <name evidence="5" type="primary">USP9X_1</name>
    <name evidence="5" type="ORF">AVEN_231187_1</name>
</gene>
<evidence type="ECO:0000256" key="1">
    <source>
        <dbReference type="ARBA" id="ARBA00022670"/>
    </source>
</evidence>
<dbReference type="GO" id="GO:0006508">
    <property type="term" value="P:proteolysis"/>
    <property type="evidence" value="ECO:0007669"/>
    <property type="project" value="UniProtKB-KW"/>
</dbReference>
<dbReference type="GO" id="GO:0008233">
    <property type="term" value="F:peptidase activity"/>
    <property type="evidence" value="ECO:0007669"/>
    <property type="project" value="UniProtKB-KW"/>
</dbReference>
<dbReference type="Pfam" id="PF25010">
    <property type="entry name" value="ARM_UBP24_USP9X-Y"/>
    <property type="match status" value="1"/>
</dbReference>
<reference evidence="5 6" key="1">
    <citation type="journal article" date="2019" name="Sci. Rep.">
        <title>Orb-weaving spider Araneus ventricosus genome elucidates the spidroin gene catalogue.</title>
        <authorList>
            <person name="Kono N."/>
            <person name="Nakamura H."/>
            <person name="Ohtoshi R."/>
            <person name="Moran D.A.P."/>
            <person name="Shinohara A."/>
            <person name="Yoshida Y."/>
            <person name="Fujiwara M."/>
            <person name="Mori M."/>
            <person name="Tomita M."/>
            <person name="Arakawa K."/>
        </authorList>
    </citation>
    <scope>NUCLEOTIDE SEQUENCE [LARGE SCALE GENOMIC DNA]</scope>
</reference>
<keyword evidence="3 5" id="KW-0378">Hydrolase</keyword>
<evidence type="ECO:0000313" key="6">
    <source>
        <dbReference type="Proteomes" id="UP000499080"/>
    </source>
</evidence>
<dbReference type="Proteomes" id="UP000499080">
    <property type="component" value="Unassembled WGS sequence"/>
</dbReference>
<sequence>VLNLLWSLAHSNDVPTDIMDQALTAHVKILDYSCSQDRDSQKTHWLDRCVEELKIDSWVLPALKQIREICNLYSEAPPNFNHAQRSPHMFYRHEVINRLQQHHSLVILVADNLTAYMKKAHVLAKEHPDLDPNSVSPDSRFSHVQQVQERLNFLRFLLKDGQLWLCAPQAKQIWSCLAENAVYVTDREACFKWFSKLMGEEPDLDPEINRNFFEENVLQLDPCLLTESGIR</sequence>
<feature type="non-terminal residue" evidence="5">
    <location>
        <position position="1"/>
    </location>
</feature>
<name>A0A4Y2VZA8_ARAVE</name>
<proteinExistence type="predicted"/>
<keyword evidence="2" id="KW-0833">Ubl conjugation pathway</keyword>
<dbReference type="InterPro" id="IPR056850">
    <property type="entry name" value="ARM_UBP34_24_USP9X_Y"/>
</dbReference>
<keyword evidence="1" id="KW-0645">Protease</keyword>
<organism evidence="5 6">
    <name type="scientific">Araneus ventricosus</name>
    <name type="common">Orbweaver spider</name>
    <name type="synonym">Epeira ventricosa</name>
    <dbReference type="NCBI Taxonomy" id="182803"/>
    <lineage>
        <taxon>Eukaryota</taxon>
        <taxon>Metazoa</taxon>
        <taxon>Ecdysozoa</taxon>
        <taxon>Arthropoda</taxon>
        <taxon>Chelicerata</taxon>
        <taxon>Arachnida</taxon>
        <taxon>Araneae</taxon>
        <taxon>Araneomorphae</taxon>
        <taxon>Entelegynae</taxon>
        <taxon>Araneoidea</taxon>
        <taxon>Araneidae</taxon>
        <taxon>Araneus</taxon>
    </lineage>
</organism>
<dbReference type="AlphaFoldDB" id="A0A4Y2VZA8"/>